<dbReference type="EMBL" id="CABDVL010000003">
    <property type="protein sequence ID" value="VTM52579.1"/>
    <property type="molecule type" value="Genomic_DNA"/>
</dbReference>
<accession>A0A4P0XXH6</accession>
<gene>
    <name evidence="1" type="ORF">NCTC9183_02117</name>
</gene>
<name>A0A4P0XXH6_KLEPN</name>
<organism evidence="1">
    <name type="scientific">Klebsiella pneumoniae</name>
    <dbReference type="NCBI Taxonomy" id="573"/>
    <lineage>
        <taxon>Bacteria</taxon>
        <taxon>Pseudomonadati</taxon>
        <taxon>Pseudomonadota</taxon>
        <taxon>Gammaproteobacteria</taxon>
        <taxon>Enterobacterales</taxon>
        <taxon>Enterobacteriaceae</taxon>
        <taxon>Klebsiella/Raoultella group</taxon>
        <taxon>Klebsiella</taxon>
        <taxon>Klebsiella pneumoniae complex</taxon>
    </lineage>
</organism>
<protein>
    <submittedName>
        <fullName evidence="1">Uncharacterized protein</fullName>
    </submittedName>
</protein>
<evidence type="ECO:0000313" key="1">
    <source>
        <dbReference type="EMBL" id="VTM52579.1"/>
    </source>
</evidence>
<proteinExistence type="predicted"/>
<dbReference type="Proteomes" id="UP000507695">
    <property type="component" value="Unassembled WGS sequence"/>
</dbReference>
<dbReference type="AlphaFoldDB" id="A0A4P0XXH6"/>
<sequence>MTITETQKTAQLAADAAVSAAEAKQYMLEAEQGYQDTSAAAQQAQDAAGSALLSKQSAATSEENSLQYATEAGVARDEAVTAASNASEIAATLPTNEQFTELQTSVDSITADPANAITSITIPALDFSLAIGSASFGMIASRLAGWQFTHGADASVTKMIDLPSHWTKMRISLIWANLVANTGNVSFSGLIQSWSAGESFNQAPAGGGIVAAANATPYIGIETQIALDLPVDPTRHTTIRVGRNGSSASDTLPTAMVLLAVRLIKVA</sequence>
<dbReference type="RefSeq" id="WP_227542980.1">
    <property type="nucleotide sequence ID" value="NZ_CP031808.1"/>
</dbReference>
<reference evidence="1" key="1">
    <citation type="submission" date="2019-04" db="EMBL/GenBank/DDBJ databases">
        <authorList>
            <consortium name="Pathogen Informatics"/>
        </authorList>
    </citation>
    <scope>NUCLEOTIDE SEQUENCE</scope>
    <source>
        <strain evidence="1">NCTC9183</strain>
    </source>
</reference>